<proteinExistence type="predicted"/>
<comment type="caution">
    <text evidence="2">The sequence shown here is derived from an EMBL/GenBank/DDBJ whole genome shotgun (WGS) entry which is preliminary data.</text>
</comment>
<reference evidence="2" key="2">
    <citation type="submission" date="2022-01" db="EMBL/GenBank/DDBJ databases">
        <authorList>
            <person name="Yamashiro T."/>
            <person name="Shiraishi A."/>
            <person name="Satake H."/>
            <person name="Nakayama K."/>
        </authorList>
    </citation>
    <scope>NUCLEOTIDE SEQUENCE</scope>
</reference>
<reference evidence="2" key="1">
    <citation type="journal article" date="2022" name="Int. J. Mol. Sci.">
        <title>Draft Genome of Tanacetum Coccineum: Genomic Comparison of Closely Related Tanacetum-Family Plants.</title>
        <authorList>
            <person name="Yamashiro T."/>
            <person name="Shiraishi A."/>
            <person name="Nakayama K."/>
            <person name="Satake H."/>
        </authorList>
    </citation>
    <scope>NUCLEOTIDE SEQUENCE</scope>
</reference>
<sequence length="283" mass="32076">MHKRNSYEDITNQKKNVMTPYYDPIVATSSPTLTPFGGYEPPLPPPSQGTYLPEIRTELKVCETNTANSSVDEPTEVELKELPPHLEVIIIGGPTASCPSLLLKSWMLRRKIPLLRKVLKSHKRLSPWKLSSDIQKYGVTHRLSTGIHPQTIVKWKYPNPYKTPMRVYTLQALVYGTGMPSSRSEALAQSLTGPLKAIKLRSSNYGDHRKEFNSMKLMKWISSKRQKISKNDKTEHGMEKTVQNQGQSPKMPKSSQYLMNQQSNRSRNMKNTIGRNLNPTDGA</sequence>
<evidence type="ECO:0000313" key="2">
    <source>
        <dbReference type="EMBL" id="GJS94287.1"/>
    </source>
</evidence>
<name>A0ABQ4ZZJ6_9ASTR</name>
<feature type="region of interest" description="Disordered" evidence="1">
    <location>
        <begin position="225"/>
        <end position="283"/>
    </location>
</feature>
<accession>A0ABQ4ZZJ6</accession>
<organism evidence="2 3">
    <name type="scientific">Tanacetum coccineum</name>
    <dbReference type="NCBI Taxonomy" id="301880"/>
    <lineage>
        <taxon>Eukaryota</taxon>
        <taxon>Viridiplantae</taxon>
        <taxon>Streptophyta</taxon>
        <taxon>Embryophyta</taxon>
        <taxon>Tracheophyta</taxon>
        <taxon>Spermatophyta</taxon>
        <taxon>Magnoliopsida</taxon>
        <taxon>eudicotyledons</taxon>
        <taxon>Gunneridae</taxon>
        <taxon>Pentapetalae</taxon>
        <taxon>asterids</taxon>
        <taxon>campanulids</taxon>
        <taxon>Asterales</taxon>
        <taxon>Asteraceae</taxon>
        <taxon>Asteroideae</taxon>
        <taxon>Anthemideae</taxon>
        <taxon>Anthemidinae</taxon>
        <taxon>Tanacetum</taxon>
    </lineage>
</organism>
<evidence type="ECO:0000313" key="3">
    <source>
        <dbReference type="Proteomes" id="UP001151760"/>
    </source>
</evidence>
<protein>
    <submittedName>
        <fullName evidence="2">Uncharacterized protein</fullName>
    </submittedName>
</protein>
<dbReference type="Proteomes" id="UP001151760">
    <property type="component" value="Unassembled WGS sequence"/>
</dbReference>
<feature type="compositionally biased region" description="Polar residues" evidence="1">
    <location>
        <begin position="241"/>
        <end position="283"/>
    </location>
</feature>
<gene>
    <name evidence="2" type="ORF">Tco_0801255</name>
</gene>
<dbReference type="EMBL" id="BQNB010011720">
    <property type="protein sequence ID" value="GJS94287.1"/>
    <property type="molecule type" value="Genomic_DNA"/>
</dbReference>
<evidence type="ECO:0000256" key="1">
    <source>
        <dbReference type="SAM" id="MobiDB-lite"/>
    </source>
</evidence>
<feature type="compositionally biased region" description="Basic and acidic residues" evidence="1">
    <location>
        <begin position="229"/>
        <end position="239"/>
    </location>
</feature>
<keyword evidence="3" id="KW-1185">Reference proteome</keyword>